<reference evidence="2" key="1">
    <citation type="journal article" date="2022" name="Int. J. Mol. Sci.">
        <title>Draft Genome of Tanacetum Coccineum: Genomic Comparison of Closely Related Tanacetum-Family Plants.</title>
        <authorList>
            <person name="Yamashiro T."/>
            <person name="Shiraishi A."/>
            <person name="Nakayama K."/>
            <person name="Satake H."/>
        </authorList>
    </citation>
    <scope>NUCLEOTIDE SEQUENCE</scope>
</reference>
<dbReference type="Proteomes" id="UP001151760">
    <property type="component" value="Unassembled WGS sequence"/>
</dbReference>
<protein>
    <recommendedName>
        <fullName evidence="4">Reverse transcriptase domain-containing protein</fullName>
    </recommendedName>
</protein>
<dbReference type="EMBL" id="BQNB010016330">
    <property type="protein sequence ID" value="GJT50541.1"/>
    <property type="molecule type" value="Genomic_DNA"/>
</dbReference>
<evidence type="ECO:0000313" key="2">
    <source>
        <dbReference type="EMBL" id="GJT50541.1"/>
    </source>
</evidence>
<feature type="non-terminal residue" evidence="2">
    <location>
        <position position="1"/>
    </location>
</feature>
<evidence type="ECO:0000313" key="3">
    <source>
        <dbReference type="Proteomes" id="UP001151760"/>
    </source>
</evidence>
<gene>
    <name evidence="2" type="ORF">Tco_0976698</name>
</gene>
<sequence length="481" mass="54707">KRPPVTTTVFAATTPENTSFAYRASTSANPNPMISLAFVEANYELEPRPRPTRETTLPLRLRSPGVRMQRKRVVGFEEAPNREGSRAGRNAEGSMPLEIEAKENGNRRMNLPPLLAAYLGRNESGQPLQSSLTFVYGGHHPSTNIGGNLPPNAYLWFCSRFKEKELGQTPLNGQWSSEWKKTYIWIEAREVATNGALNDRRENFKRSKKSSWDNNRGQKSRDRADFPPCERNKERAKSSKNQVEGKKDKGAMPAEAPILMIRQKESYTRDNVSEEFISGGREITFPSVTRGSNSSASVIIKLRSLEERKDINAENGNHSFHHLRSHQIPYAKRIRTVFSTHESDKIKEGMKKVRETPPASIKGVLSCAKAKENSVINDRYPEQRVTNGKQLPNHFKERLRDLLRSNADVFAWNHADMTGIPKTIMIEGKPFKTEHKLNEYSHIKPIKQKRWGIGPDRNTSACKEVEELTKARILRKVKHQT</sequence>
<comment type="caution">
    <text evidence="2">The sequence shown here is derived from an EMBL/GenBank/DDBJ whole genome shotgun (WGS) entry which is preliminary data.</text>
</comment>
<feature type="compositionally biased region" description="Basic and acidic residues" evidence="1">
    <location>
        <begin position="219"/>
        <end position="250"/>
    </location>
</feature>
<keyword evidence="3" id="KW-1185">Reference proteome</keyword>
<evidence type="ECO:0000256" key="1">
    <source>
        <dbReference type="SAM" id="MobiDB-lite"/>
    </source>
</evidence>
<evidence type="ECO:0008006" key="4">
    <source>
        <dbReference type="Google" id="ProtNLM"/>
    </source>
</evidence>
<reference evidence="2" key="2">
    <citation type="submission" date="2022-01" db="EMBL/GenBank/DDBJ databases">
        <authorList>
            <person name="Yamashiro T."/>
            <person name="Shiraishi A."/>
            <person name="Satake H."/>
            <person name="Nakayama K."/>
        </authorList>
    </citation>
    <scope>NUCLEOTIDE SEQUENCE</scope>
</reference>
<proteinExistence type="predicted"/>
<accession>A0ABQ5EI16</accession>
<name>A0ABQ5EI16_9ASTR</name>
<feature type="region of interest" description="Disordered" evidence="1">
    <location>
        <begin position="200"/>
        <end position="253"/>
    </location>
</feature>
<organism evidence="2 3">
    <name type="scientific">Tanacetum coccineum</name>
    <dbReference type="NCBI Taxonomy" id="301880"/>
    <lineage>
        <taxon>Eukaryota</taxon>
        <taxon>Viridiplantae</taxon>
        <taxon>Streptophyta</taxon>
        <taxon>Embryophyta</taxon>
        <taxon>Tracheophyta</taxon>
        <taxon>Spermatophyta</taxon>
        <taxon>Magnoliopsida</taxon>
        <taxon>eudicotyledons</taxon>
        <taxon>Gunneridae</taxon>
        <taxon>Pentapetalae</taxon>
        <taxon>asterids</taxon>
        <taxon>campanulids</taxon>
        <taxon>Asterales</taxon>
        <taxon>Asteraceae</taxon>
        <taxon>Asteroideae</taxon>
        <taxon>Anthemideae</taxon>
        <taxon>Anthemidinae</taxon>
        <taxon>Tanacetum</taxon>
    </lineage>
</organism>